<proteinExistence type="predicted"/>
<dbReference type="Proteomes" id="UP000558997">
    <property type="component" value="Unassembled WGS sequence"/>
</dbReference>
<gene>
    <name evidence="1" type="ORF">HDA44_002659</name>
</gene>
<sequence length="52" mass="5377">MRLWKRIVAVLVVAALALLVEGLVARAQAGPPQFGAVRLIECFCSGTGAGVP</sequence>
<evidence type="ECO:0000313" key="2">
    <source>
        <dbReference type="Proteomes" id="UP000558997"/>
    </source>
</evidence>
<accession>A0A841DVK1</accession>
<dbReference type="RefSeq" id="WP_184834228.1">
    <property type="nucleotide sequence ID" value="NZ_BAAAVN010000001.1"/>
</dbReference>
<keyword evidence="2" id="KW-1185">Reference proteome</keyword>
<dbReference type="EMBL" id="JACHNF010000001">
    <property type="protein sequence ID" value="MBB5979318.1"/>
    <property type="molecule type" value="Genomic_DNA"/>
</dbReference>
<name>A0A841DVK1_9ACTN</name>
<reference evidence="1 2" key="1">
    <citation type="submission" date="2020-08" db="EMBL/GenBank/DDBJ databases">
        <title>Sequencing the genomes of 1000 actinobacteria strains.</title>
        <authorList>
            <person name="Klenk H.-P."/>
        </authorList>
    </citation>
    <scope>NUCLEOTIDE SEQUENCE [LARGE SCALE GENOMIC DNA]</scope>
    <source>
        <strain evidence="1 2">DSM 17294</strain>
    </source>
</reference>
<evidence type="ECO:0000313" key="1">
    <source>
        <dbReference type="EMBL" id="MBB5979318.1"/>
    </source>
</evidence>
<dbReference type="AlphaFoldDB" id="A0A841DVK1"/>
<organism evidence="1 2">
    <name type="scientific">Kribbella solani</name>
    <dbReference type="NCBI Taxonomy" id="236067"/>
    <lineage>
        <taxon>Bacteria</taxon>
        <taxon>Bacillati</taxon>
        <taxon>Actinomycetota</taxon>
        <taxon>Actinomycetes</taxon>
        <taxon>Propionibacteriales</taxon>
        <taxon>Kribbellaceae</taxon>
        <taxon>Kribbella</taxon>
    </lineage>
</organism>
<comment type="caution">
    <text evidence="1">The sequence shown here is derived from an EMBL/GenBank/DDBJ whole genome shotgun (WGS) entry which is preliminary data.</text>
</comment>
<protein>
    <submittedName>
        <fullName evidence="1">Uncharacterized protein</fullName>
    </submittedName>
</protein>